<evidence type="ECO:0000313" key="2">
    <source>
        <dbReference type="Proteomes" id="UP000053105"/>
    </source>
</evidence>
<sequence length="134" mass="15222">MHGDSAKYLNTYAGFTGALPRGCRDRQPNTSIDPRDEFGVLQLEDVRTLEESMDDALRNETRYPYRRRIHSGEAWVRARNQRGVDDGSEGVASWHEGESVLDAKQGMFTRQRGKVPLPLAAWLARSNDDGEERE</sequence>
<keyword evidence="2" id="KW-1185">Reference proteome</keyword>
<dbReference type="Proteomes" id="UP000053105">
    <property type="component" value="Unassembled WGS sequence"/>
</dbReference>
<dbReference type="EMBL" id="KQ435801">
    <property type="protein sequence ID" value="KOX73237.1"/>
    <property type="molecule type" value="Genomic_DNA"/>
</dbReference>
<proteinExistence type="predicted"/>
<gene>
    <name evidence="1" type="ORF">WN51_00348</name>
</gene>
<dbReference type="AlphaFoldDB" id="A0A0M8ZY04"/>
<name>A0A0M8ZY04_9HYME</name>
<organism evidence="1 2">
    <name type="scientific">Melipona quadrifasciata</name>
    <dbReference type="NCBI Taxonomy" id="166423"/>
    <lineage>
        <taxon>Eukaryota</taxon>
        <taxon>Metazoa</taxon>
        <taxon>Ecdysozoa</taxon>
        <taxon>Arthropoda</taxon>
        <taxon>Hexapoda</taxon>
        <taxon>Insecta</taxon>
        <taxon>Pterygota</taxon>
        <taxon>Neoptera</taxon>
        <taxon>Endopterygota</taxon>
        <taxon>Hymenoptera</taxon>
        <taxon>Apocrita</taxon>
        <taxon>Aculeata</taxon>
        <taxon>Apoidea</taxon>
        <taxon>Anthophila</taxon>
        <taxon>Apidae</taxon>
        <taxon>Melipona</taxon>
    </lineage>
</organism>
<accession>A0A0M8ZY04</accession>
<protein>
    <submittedName>
        <fullName evidence="1">Uncharacterized protein</fullName>
    </submittedName>
</protein>
<reference evidence="1 2" key="1">
    <citation type="submission" date="2015-07" db="EMBL/GenBank/DDBJ databases">
        <title>The genome of Melipona quadrifasciata.</title>
        <authorList>
            <person name="Pan H."/>
            <person name="Kapheim K."/>
        </authorList>
    </citation>
    <scope>NUCLEOTIDE SEQUENCE [LARGE SCALE GENOMIC DNA]</scope>
    <source>
        <strain evidence="1">0111107301</strain>
        <tissue evidence="1">Whole body</tissue>
    </source>
</reference>
<evidence type="ECO:0000313" key="1">
    <source>
        <dbReference type="EMBL" id="KOX73237.1"/>
    </source>
</evidence>